<evidence type="ECO:0000313" key="1">
    <source>
        <dbReference type="EMBL" id="AUR87195.1"/>
    </source>
</evidence>
<sequence length="195" mass="23034">MDAKIKEWDASVADAKADVLKALELFENPHLRETSDHMQSEFDEFYEVVGTILNCDQNPYGFLDSGNWLSTWESTSGFISSFRHSCIDDGDHCYLSDPLHGPKLVFRWMHDYDQQELYYMVHPHAKDMDERISDLHTRVGKGKSRAAREFEFHTDYERFIKELKGRPEFERKRNEEFAARMVKFKECVNVKHQTE</sequence>
<organism evidence="1 2">
    <name type="scientific">Vibrio phage 1.097.O._10N.286.49.B3</name>
    <dbReference type="NCBI Taxonomy" id="1881383"/>
    <lineage>
        <taxon>Viruses</taxon>
        <taxon>Duplodnaviria</taxon>
        <taxon>Heunggongvirae</taxon>
        <taxon>Uroviricota</taxon>
        <taxon>Caudoviricetes</taxon>
        <taxon>Schitoviridae</taxon>
        <taxon>Pontosvirinae</taxon>
        <taxon>Dorisvirus</taxon>
        <taxon>Dorisvirus 49B3</taxon>
    </lineage>
</organism>
<dbReference type="Proteomes" id="UP000259765">
    <property type="component" value="Segment"/>
</dbReference>
<reference evidence="1 2" key="1">
    <citation type="submission" date="2017-11" db="EMBL/GenBank/DDBJ databases">
        <title>A major lineage of nontailed dsDNA viruses as unrecognized killers of marine bacteria.</title>
        <authorList>
            <person name="Kauffman K.M."/>
            <person name="Hussain F.A."/>
            <person name="Yang J."/>
            <person name="Arevalo P."/>
            <person name="Brown J.M."/>
            <person name="Chang W.K."/>
            <person name="VanInsberghe D."/>
            <person name="Elsherbini J."/>
            <person name="Cutler M.B."/>
            <person name="Kelly L."/>
            <person name="Polz M.F."/>
        </authorList>
    </citation>
    <scope>NUCLEOTIDE SEQUENCE [LARGE SCALE GENOMIC DNA]</scope>
</reference>
<protein>
    <submittedName>
        <fullName evidence="1">Uncharacterized protein</fullName>
    </submittedName>
</protein>
<accession>A0A2I7R0P6</accession>
<keyword evidence="2" id="KW-1185">Reference proteome</keyword>
<gene>
    <name evidence="1" type="ORF">NVP1097O_49</name>
</gene>
<proteinExistence type="predicted"/>
<name>A0A2I7R0P6_9CAUD</name>
<dbReference type="EMBL" id="MG592470">
    <property type="protein sequence ID" value="AUR87195.1"/>
    <property type="molecule type" value="Genomic_DNA"/>
</dbReference>
<evidence type="ECO:0000313" key="2">
    <source>
        <dbReference type="Proteomes" id="UP000259765"/>
    </source>
</evidence>